<dbReference type="InterPro" id="IPR011333">
    <property type="entry name" value="SKP1/BTB/POZ_sf"/>
</dbReference>
<name>A2DTZ3_TRIV3</name>
<proteinExistence type="predicted"/>
<dbReference type="RefSeq" id="XP_001328363.1">
    <property type="nucleotide sequence ID" value="XM_001328328.1"/>
</dbReference>
<dbReference type="VEuPathDB" id="TrichDB:TVAG_465280"/>
<evidence type="ECO:0000313" key="3">
    <source>
        <dbReference type="Proteomes" id="UP000001542"/>
    </source>
</evidence>
<feature type="domain" description="BTB" evidence="1">
    <location>
        <begin position="104"/>
        <end position="170"/>
    </location>
</feature>
<dbReference type="Proteomes" id="UP000001542">
    <property type="component" value="Unassembled WGS sequence"/>
</dbReference>
<dbReference type="KEGG" id="tva:4774147"/>
<dbReference type="VEuPathDB" id="TrichDB:TVAGG3_0718870"/>
<dbReference type="InterPro" id="IPR000210">
    <property type="entry name" value="BTB/POZ_dom"/>
</dbReference>
<gene>
    <name evidence="2" type="ORF">TVAG_465280</name>
</gene>
<dbReference type="SMR" id="A2DTZ3"/>
<dbReference type="PANTHER" id="PTHR46306:SF1">
    <property type="entry name" value="BTB_POZ DOMAIN-CONTAINING PROTEIN 9"/>
    <property type="match status" value="1"/>
</dbReference>
<keyword evidence="3" id="KW-1185">Reference proteome</keyword>
<dbReference type="PANTHER" id="PTHR46306">
    <property type="entry name" value="BTB/POZ DOMAIN-CONTAINING PROTEIN 9"/>
    <property type="match status" value="1"/>
</dbReference>
<dbReference type="InParanoid" id="A2DTZ3"/>
<reference evidence="2" key="1">
    <citation type="submission" date="2006-10" db="EMBL/GenBank/DDBJ databases">
        <authorList>
            <person name="Amadeo P."/>
            <person name="Zhao Q."/>
            <person name="Wortman J."/>
            <person name="Fraser-Liggett C."/>
            <person name="Carlton J."/>
        </authorList>
    </citation>
    <scope>NUCLEOTIDE SEQUENCE</scope>
    <source>
        <strain evidence="2">G3</strain>
    </source>
</reference>
<dbReference type="OrthoDB" id="684045at2759"/>
<organism evidence="2 3">
    <name type="scientific">Trichomonas vaginalis (strain ATCC PRA-98 / G3)</name>
    <dbReference type="NCBI Taxonomy" id="412133"/>
    <lineage>
        <taxon>Eukaryota</taxon>
        <taxon>Metamonada</taxon>
        <taxon>Parabasalia</taxon>
        <taxon>Trichomonadida</taxon>
        <taxon>Trichomonadidae</taxon>
        <taxon>Trichomonas</taxon>
    </lineage>
</organism>
<dbReference type="SUPFAM" id="SSF54695">
    <property type="entry name" value="POZ domain"/>
    <property type="match status" value="1"/>
</dbReference>
<evidence type="ECO:0000313" key="2">
    <source>
        <dbReference type="EMBL" id="EAY16140.1"/>
    </source>
</evidence>
<reference evidence="2" key="2">
    <citation type="journal article" date="2007" name="Science">
        <title>Draft genome sequence of the sexually transmitted pathogen Trichomonas vaginalis.</title>
        <authorList>
            <person name="Carlton J.M."/>
            <person name="Hirt R.P."/>
            <person name="Silva J.C."/>
            <person name="Delcher A.L."/>
            <person name="Schatz M."/>
            <person name="Zhao Q."/>
            <person name="Wortman J.R."/>
            <person name="Bidwell S.L."/>
            <person name="Alsmark U.C.M."/>
            <person name="Besteiro S."/>
            <person name="Sicheritz-Ponten T."/>
            <person name="Noel C.J."/>
            <person name="Dacks J.B."/>
            <person name="Foster P.G."/>
            <person name="Simillion C."/>
            <person name="Van de Peer Y."/>
            <person name="Miranda-Saavedra D."/>
            <person name="Barton G.J."/>
            <person name="Westrop G.D."/>
            <person name="Mueller S."/>
            <person name="Dessi D."/>
            <person name="Fiori P.L."/>
            <person name="Ren Q."/>
            <person name="Paulsen I."/>
            <person name="Zhang H."/>
            <person name="Bastida-Corcuera F.D."/>
            <person name="Simoes-Barbosa A."/>
            <person name="Brown M.T."/>
            <person name="Hayes R.D."/>
            <person name="Mukherjee M."/>
            <person name="Okumura C.Y."/>
            <person name="Schneider R."/>
            <person name="Smith A.J."/>
            <person name="Vanacova S."/>
            <person name="Villalvazo M."/>
            <person name="Haas B.J."/>
            <person name="Pertea M."/>
            <person name="Feldblyum T.V."/>
            <person name="Utterback T.R."/>
            <person name="Shu C.L."/>
            <person name="Osoegawa K."/>
            <person name="de Jong P.J."/>
            <person name="Hrdy I."/>
            <person name="Horvathova L."/>
            <person name="Zubacova Z."/>
            <person name="Dolezal P."/>
            <person name="Malik S.B."/>
            <person name="Logsdon J.M. Jr."/>
            <person name="Henze K."/>
            <person name="Gupta A."/>
            <person name="Wang C.C."/>
            <person name="Dunne R.L."/>
            <person name="Upcroft J.A."/>
            <person name="Upcroft P."/>
            <person name="White O."/>
            <person name="Salzberg S.L."/>
            <person name="Tang P."/>
            <person name="Chiu C.-H."/>
            <person name="Lee Y.-S."/>
            <person name="Embley T.M."/>
            <person name="Coombs G.H."/>
            <person name="Mottram J.C."/>
            <person name="Tachezy J."/>
            <person name="Fraser-Liggett C.M."/>
            <person name="Johnson P.J."/>
        </authorList>
    </citation>
    <scope>NUCLEOTIDE SEQUENCE [LARGE SCALE GENOMIC DNA]</scope>
    <source>
        <strain evidence="2">G3</strain>
    </source>
</reference>
<dbReference type="EMBL" id="DS113246">
    <property type="protein sequence ID" value="EAY16140.1"/>
    <property type="molecule type" value="Genomic_DNA"/>
</dbReference>
<dbReference type="SMART" id="SM00225">
    <property type="entry name" value="BTB"/>
    <property type="match status" value="1"/>
</dbReference>
<dbReference type="Gene3D" id="3.30.710.10">
    <property type="entry name" value="Potassium Channel Kv1.1, Chain A"/>
    <property type="match status" value="1"/>
</dbReference>
<protein>
    <recommendedName>
        <fullName evidence="1">BTB domain-containing protein</fullName>
    </recommendedName>
</protein>
<dbReference type="PROSITE" id="PS50097">
    <property type="entry name" value="BTB"/>
    <property type="match status" value="1"/>
</dbReference>
<dbReference type="AlphaFoldDB" id="A2DTZ3"/>
<sequence>MTSPPWKSQMIEIKSREGVVTEVFAPLLKFRWPLYAKTPTAALKKLTVLPKSTVQAILEHLYANVPVSRTNLPAFKTCKIVDKLPFESSYYNDLINLLHDTESCDFELIAENGEMTLPIHKYILATRSSYFRNLFKEDPGVESITMQRMNGDALTMWAKYIYTGDFETTTVSALPELIGSGYTYGLRDPAEIDYLAVYALQSSLNSENVESVREKATDLCLPEIIELTDSIPLGTISE</sequence>
<dbReference type="Pfam" id="PF00651">
    <property type="entry name" value="BTB"/>
    <property type="match status" value="1"/>
</dbReference>
<dbReference type="InterPro" id="IPR052407">
    <property type="entry name" value="BTB_POZ_domain_cont_9"/>
</dbReference>
<accession>A2DTZ3</accession>
<evidence type="ECO:0000259" key="1">
    <source>
        <dbReference type="PROSITE" id="PS50097"/>
    </source>
</evidence>
<dbReference type="STRING" id="5722.A2DTZ3"/>